<sequence length="190" mass="20618">MRIPLKSLSFLLALTGSRLICAEDAPKPAPGLEGTMMIADLRAELPGVFQYGTWKDQVTTTKSGLAVLGSKGAQGNGGLGREISPAVNLGDVRFVEVALGTVPGNEVPQVTLAFNDADGTQFTARVLVEQLVPGQPVWLRAKREDFTLNPVEKGADSQMNWSQVTRWHLQGDWTTPKPMQVILVALRVRR</sequence>
<evidence type="ECO:0000256" key="1">
    <source>
        <dbReference type="SAM" id="SignalP"/>
    </source>
</evidence>
<reference evidence="2 3" key="1">
    <citation type="submission" date="2019-01" db="EMBL/GenBank/DDBJ databases">
        <title>Lacunisphaera sp. strain TWA-58.</title>
        <authorList>
            <person name="Chen W.-M."/>
        </authorList>
    </citation>
    <scope>NUCLEOTIDE SEQUENCE [LARGE SCALE GENOMIC DNA]</scope>
    <source>
        <strain evidence="2 3">TWA-58</strain>
    </source>
</reference>
<dbReference type="RefSeq" id="WP_129049302.1">
    <property type="nucleotide sequence ID" value="NZ_SDHX01000002.1"/>
</dbReference>
<dbReference type="OrthoDB" id="193860at2"/>
<dbReference type="EMBL" id="SDHX01000002">
    <property type="protein sequence ID" value="RXK53536.1"/>
    <property type="molecule type" value="Genomic_DNA"/>
</dbReference>
<keyword evidence="1" id="KW-0732">Signal</keyword>
<feature type="signal peptide" evidence="1">
    <location>
        <begin position="1"/>
        <end position="22"/>
    </location>
</feature>
<dbReference type="AlphaFoldDB" id="A0A4V1M625"/>
<evidence type="ECO:0000313" key="3">
    <source>
        <dbReference type="Proteomes" id="UP000290218"/>
    </source>
</evidence>
<organism evidence="2 3">
    <name type="scientific">Oleiharenicola lentus</name>
    <dbReference type="NCBI Taxonomy" id="2508720"/>
    <lineage>
        <taxon>Bacteria</taxon>
        <taxon>Pseudomonadati</taxon>
        <taxon>Verrucomicrobiota</taxon>
        <taxon>Opitutia</taxon>
        <taxon>Opitutales</taxon>
        <taxon>Opitutaceae</taxon>
        <taxon>Oleiharenicola</taxon>
    </lineage>
</organism>
<comment type="caution">
    <text evidence="2">The sequence shown here is derived from an EMBL/GenBank/DDBJ whole genome shotgun (WGS) entry which is preliminary data.</text>
</comment>
<name>A0A4V1M625_9BACT</name>
<keyword evidence="3" id="KW-1185">Reference proteome</keyword>
<dbReference type="Proteomes" id="UP000290218">
    <property type="component" value="Unassembled WGS sequence"/>
</dbReference>
<protein>
    <submittedName>
        <fullName evidence="2">Uncharacterized protein</fullName>
    </submittedName>
</protein>
<feature type="chain" id="PRO_5020713468" evidence="1">
    <location>
        <begin position="23"/>
        <end position="190"/>
    </location>
</feature>
<evidence type="ECO:0000313" key="2">
    <source>
        <dbReference type="EMBL" id="RXK53536.1"/>
    </source>
</evidence>
<accession>A0A4V1M625</accession>
<proteinExistence type="predicted"/>
<gene>
    <name evidence="2" type="ORF">ESB00_17740</name>
</gene>